<dbReference type="AlphaFoldDB" id="A0A2T5XY97"/>
<dbReference type="EMBL" id="QBKG01000001">
    <property type="protein sequence ID" value="PTX08494.1"/>
    <property type="molecule type" value="Genomic_DNA"/>
</dbReference>
<name>A0A2T5XY97_9FLAO</name>
<comment type="caution">
    <text evidence="1">The sequence shown here is derived from an EMBL/GenBank/DDBJ whole genome shotgun (WGS) entry which is preliminary data.</text>
</comment>
<gene>
    <name evidence="1" type="ORF">C8P65_101159</name>
</gene>
<dbReference type="Proteomes" id="UP000243985">
    <property type="component" value="Unassembled WGS sequence"/>
</dbReference>
<proteinExistence type="predicted"/>
<protein>
    <submittedName>
        <fullName evidence="1">Uncharacterized protein</fullName>
    </submittedName>
</protein>
<organism evidence="1 2">
    <name type="scientific">Capnocytophaga leadbetteri</name>
    <dbReference type="NCBI Taxonomy" id="327575"/>
    <lineage>
        <taxon>Bacteria</taxon>
        <taxon>Pseudomonadati</taxon>
        <taxon>Bacteroidota</taxon>
        <taxon>Flavobacteriia</taxon>
        <taxon>Flavobacteriales</taxon>
        <taxon>Flavobacteriaceae</taxon>
        <taxon>Capnocytophaga</taxon>
    </lineage>
</organism>
<evidence type="ECO:0000313" key="1">
    <source>
        <dbReference type="EMBL" id="PTX08494.1"/>
    </source>
</evidence>
<sequence length="64" mass="7283">MSTEEKKDLKTIVEKTTRKVVKVTPHYVLLEPDPSLDKYANKVLFPEKLAQANEALRIAGNPEF</sequence>
<dbReference type="RefSeq" id="WP_107780521.1">
    <property type="nucleotide sequence ID" value="NZ_QBKG01000001.1"/>
</dbReference>
<reference evidence="1 2" key="1">
    <citation type="submission" date="2018-04" db="EMBL/GenBank/DDBJ databases">
        <title>Genomic Encyclopedia of Archaeal and Bacterial Type Strains, Phase II (KMG-II): from individual species to whole genera.</title>
        <authorList>
            <person name="Goeker M."/>
        </authorList>
    </citation>
    <scope>NUCLEOTIDE SEQUENCE [LARGE SCALE GENOMIC DNA]</scope>
    <source>
        <strain evidence="1 2">DSM 22902</strain>
    </source>
</reference>
<dbReference type="GeneID" id="84579567"/>
<accession>A0A2T5XY97</accession>
<evidence type="ECO:0000313" key="2">
    <source>
        <dbReference type="Proteomes" id="UP000243985"/>
    </source>
</evidence>